<evidence type="ECO:0000313" key="3">
    <source>
        <dbReference type="Proteomes" id="UP001550850"/>
    </source>
</evidence>
<organism evidence="2 3">
    <name type="scientific">Streptomyces fragilis</name>
    <dbReference type="NCBI Taxonomy" id="67301"/>
    <lineage>
        <taxon>Bacteria</taxon>
        <taxon>Bacillati</taxon>
        <taxon>Actinomycetota</taxon>
        <taxon>Actinomycetes</taxon>
        <taxon>Kitasatosporales</taxon>
        <taxon>Streptomycetaceae</taxon>
        <taxon>Streptomyces</taxon>
    </lineage>
</organism>
<dbReference type="PROSITE" id="PS51257">
    <property type="entry name" value="PROKAR_LIPOPROTEIN"/>
    <property type="match status" value="1"/>
</dbReference>
<protein>
    <recommendedName>
        <fullName evidence="4">Lipoprotein</fullName>
    </recommendedName>
</protein>
<gene>
    <name evidence="2" type="ORF">AB0E65_09015</name>
</gene>
<evidence type="ECO:0000313" key="2">
    <source>
        <dbReference type="EMBL" id="MEU3554349.1"/>
    </source>
</evidence>
<name>A0ABV2YFL7_9ACTN</name>
<evidence type="ECO:0000256" key="1">
    <source>
        <dbReference type="SAM" id="SignalP"/>
    </source>
</evidence>
<evidence type="ECO:0008006" key="4">
    <source>
        <dbReference type="Google" id="ProtNLM"/>
    </source>
</evidence>
<dbReference type="Proteomes" id="UP001550850">
    <property type="component" value="Unassembled WGS sequence"/>
</dbReference>
<keyword evidence="1" id="KW-0732">Signal</keyword>
<reference evidence="2 3" key="1">
    <citation type="submission" date="2024-06" db="EMBL/GenBank/DDBJ databases">
        <title>The Natural Products Discovery Center: Release of the First 8490 Sequenced Strains for Exploring Actinobacteria Biosynthetic Diversity.</title>
        <authorList>
            <person name="Kalkreuter E."/>
            <person name="Kautsar S.A."/>
            <person name="Yang D."/>
            <person name="Bader C.D."/>
            <person name="Teijaro C.N."/>
            <person name="Fluegel L."/>
            <person name="Davis C.M."/>
            <person name="Simpson J.R."/>
            <person name="Lauterbach L."/>
            <person name="Steele A.D."/>
            <person name="Gui C."/>
            <person name="Meng S."/>
            <person name="Li G."/>
            <person name="Viehrig K."/>
            <person name="Ye F."/>
            <person name="Su P."/>
            <person name="Kiefer A.F."/>
            <person name="Nichols A."/>
            <person name="Cepeda A.J."/>
            <person name="Yan W."/>
            <person name="Fan B."/>
            <person name="Jiang Y."/>
            <person name="Adhikari A."/>
            <person name="Zheng C.-J."/>
            <person name="Schuster L."/>
            <person name="Cowan T.M."/>
            <person name="Smanski M.J."/>
            <person name="Chevrette M.G."/>
            <person name="De Carvalho L.P.S."/>
            <person name="Shen B."/>
        </authorList>
    </citation>
    <scope>NUCLEOTIDE SEQUENCE [LARGE SCALE GENOMIC DNA]</scope>
    <source>
        <strain evidence="2 3">NPDC038104</strain>
    </source>
</reference>
<dbReference type="RefSeq" id="WP_245967702.1">
    <property type="nucleotide sequence ID" value="NZ_BEVZ01000006.1"/>
</dbReference>
<sequence>MRGSRHLRAAARAAALSLGLAALGACGAVEERRDAAEAEATRFELDRDAGRHALLCAALAPGTRDELEQTAGSGCPGAIRQAIEEDDLPAAGAVRAVDVWGDQARVVLEGDTLFLSQFPGGWKVTAAGCASRPDQPYRCGLKGG</sequence>
<keyword evidence="3" id="KW-1185">Reference proteome</keyword>
<accession>A0ABV2YFL7</accession>
<feature type="signal peptide" evidence="1">
    <location>
        <begin position="1"/>
        <end position="24"/>
    </location>
</feature>
<comment type="caution">
    <text evidence="2">The sequence shown here is derived from an EMBL/GenBank/DDBJ whole genome shotgun (WGS) entry which is preliminary data.</text>
</comment>
<proteinExistence type="predicted"/>
<dbReference type="EMBL" id="JBEZUR010000009">
    <property type="protein sequence ID" value="MEU3554349.1"/>
    <property type="molecule type" value="Genomic_DNA"/>
</dbReference>
<feature type="chain" id="PRO_5045060271" description="Lipoprotein" evidence="1">
    <location>
        <begin position="25"/>
        <end position="144"/>
    </location>
</feature>